<accession>A0AAD4MT28</accession>
<protein>
    <submittedName>
        <fullName evidence="1">Uncharacterized protein</fullName>
    </submittedName>
</protein>
<keyword evidence="2" id="KW-1185">Reference proteome</keyword>
<reference evidence="1" key="1">
    <citation type="submission" date="2022-01" db="EMBL/GenBank/DDBJ databases">
        <title>Genome Sequence Resource for Two Populations of Ditylenchus destructor, the Migratory Endoparasitic Phytonematode.</title>
        <authorList>
            <person name="Zhang H."/>
            <person name="Lin R."/>
            <person name="Xie B."/>
        </authorList>
    </citation>
    <scope>NUCLEOTIDE SEQUENCE</scope>
    <source>
        <strain evidence="1">BazhouSP</strain>
    </source>
</reference>
<dbReference type="AlphaFoldDB" id="A0AAD4MT28"/>
<evidence type="ECO:0000313" key="2">
    <source>
        <dbReference type="Proteomes" id="UP001201812"/>
    </source>
</evidence>
<comment type="caution">
    <text evidence="1">The sequence shown here is derived from an EMBL/GenBank/DDBJ whole genome shotgun (WGS) entry which is preliminary data.</text>
</comment>
<dbReference type="Proteomes" id="UP001201812">
    <property type="component" value="Unassembled WGS sequence"/>
</dbReference>
<proteinExistence type="predicted"/>
<organism evidence="1 2">
    <name type="scientific">Ditylenchus destructor</name>
    <dbReference type="NCBI Taxonomy" id="166010"/>
    <lineage>
        <taxon>Eukaryota</taxon>
        <taxon>Metazoa</taxon>
        <taxon>Ecdysozoa</taxon>
        <taxon>Nematoda</taxon>
        <taxon>Chromadorea</taxon>
        <taxon>Rhabditida</taxon>
        <taxon>Tylenchina</taxon>
        <taxon>Tylenchomorpha</taxon>
        <taxon>Sphaerularioidea</taxon>
        <taxon>Anguinidae</taxon>
        <taxon>Anguininae</taxon>
        <taxon>Ditylenchus</taxon>
    </lineage>
</organism>
<evidence type="ECO:0000313" key="1">
    <source>
        <dbReference type="EMBL" id="KAI1703067.1"/>
    </source>
</evidence>
<dbReference type="EMBL" id="JAKKPZ010000088">
    <property type="protein sequence ID" value="KAI1703067.1"/>
    <property type="molecule type" value="Genomic_DNA"/>
</dbReference>
<name>A0AAD4MT28_9BILA</name>
<sequence length="180" mass="19669">MVHLRRGLRSGEHEINREEAGSCIYWIIVHVPKDCYHVAMICIQINAALLFVSVSVMINVEAAPHSKFTQEQLDHNKKAEDNVDTGATNAQGQTGLYGLFTTDTYDASQARQTSWDPKAMEALGLKPFELAKGNGEVKFVEGAKFTSKPINGSSAGTKTQQIGGYTVSVADYRNRGANGY</sequence>
<gene>
    <name evidence="1" type="ORF">DdX_15126</name>
</gene>